<dbReference type="EnsemblPlants" id="ONIVA01G33410.1">
    <property type="protein sequence ID" value="ONIVA01G33410.1"/>
    <property type="gene ID" value="ONIVA01G33410"/>
</dbReference>
<feature type="region of interest" description="Disordered" evidence="1">
    <location>
        <begin position="1"/>
        <end position="52"/>
    </location>
</feature>
<evidence type="ECO:0000313" key="2">
    <source>
        <dbReference type="EnsemblPlants" id="ONIVA01G33410.1"/>
    </source>
</evidence>
<name>A0A0E0FSF5_ORYNI</name>
<dbReference type="Gramene" id="ONIVA01G33410.1">
    <property type="protein sequence ID" value="ONIVA01G33410.1"/>
    <property type="gene ID" value="ONIVA01G33410"/>
</dbReference>
<accession>A0A0E0FSF5</accession>
<protein>
    <submittedName>
        <fullName evidence="2">Uncharacterized protein</fullName>
    </submittedName>
</protein>
<evidence type="ECO:0000256" key="1">
    <source>
        <dbReference type="SAM" id="MobiDB-lite"/>
    </source>
</evidence>
<dbReference type="HOGENOM" id="CLU_1581038_0_0_1"/>
<dbReference type="Proteomes" id="UP000006591">
    <property type="component" value="Chromosome 1"/>
</dbReference>
<reference evidence="2" key="2">
    <citation type="submission" date="2018-04" db="EMBL/GenBank/DDBJ databases">
        <title>OnivRS2 (Oryza nivara Reference Sequence Version 2).</title>
        <authorList>
            <person name="Zhang J."/>
            <person name="Kudrna D."/>
            <person name="Lee S."/>
            <person name="Talag J."/>
            <person name="Rajasekar S."/>
            <person name="Welchert J."/>
            <person name="Hsing Y.-I."/>
            <person name="Wing R.A."/>
        </authorList>
    </citation>
    <scope>NUCLEOTIDE SEQUENCE [LARGE SCALE GENOMIC DNA]</scope>
</reference>
<organism evidence="2">
    <name type="scientific">Oryza nivara</name>
    <name type="common">Indian wild rice</name>
    <name type="synonym">Oryza sativa f. spontanea</name>
    <dbReference type="NCBI Taxonomy" id="4536"/>
    <lineage>
        <taxon>Eukaryota</taxon>
        <taxon>Viridiplantae</taxon>
        <taxon>Streptophyta</taxon>
        <taxon>Embryophyta</taxon>
        <taxon>Tracheophyta</taxon>
        <taxon>Spermatophyta</taxon>
        <taxon>Magnoliopsida</taxon>
        <taxon>Liliopsida</taxon>
        <taxon>Poales</taxon>
        <taxon>Poaceae</taxon>
        <taxon>BOP clade</taxon>
        <taxon>Oryzoideae</taxon>
        <taxon>Oryzeae</taxon>
        <taxon>Oryzinae</taxon>
        <taxon>Oryza</taxon>
    </lineage>
</organism>
<keyword evidence="3" id="KW-1185">Reference proteome</keyword>
<evidence type="ECO:0000313" key="3">
    <source>
        <dbReference type="Proteomes" id="UP000006591"/>
    </source>
</evidence>
<reference evidence="2" key="1">
    <citation type="submission" date="2015-04" db="UniProtKB">
        <authorList>
            <consortium name="EnsemblPlants"/>
        </authorList>
    </citation>
    <scope>IDENTIFICATION</scope>
    <source>
        <strain evidence="2">SL10</strain>
    </source>
</reference>
<proteinExistence type="predicted"/>
<dbReference type="AlphaFoldDB" id="A0A0E0FSF5"/>
<sequence>MMGRSSEPIGVRRDSGRGARRSGDDNNDELAGLDDGDDEQWQTTTTTSTRLPKNNFSMRVRHSHEKIAIAIISWQTDVRRYARSPLQSIKFLRRLNVSAVDCTISHVDRWPVANRRFVRTEKWAIQKAEKILVHTLLLPVVSSINEEGYGSADKITKNCRKEGLHGELL</sequence>
<feature type="compositionally biased region" description="Basic and acidic residues" evidence="1">
    <location>
        <begin position="10"/>
        <end position="24"/>
    </location>
</feature>
<feature type="compositionally biased region" description="Acidic residues" evidence="1">
    <location>
        <begin position="25"/>
        <end position="40"/>
    </location>
</feature>